<dbReference type="GO" id="GO:0043248">
    <property type="term" value="P:proteasome assembly"/>
    <property type="evidence" value="ECO:0007669"/>
    <property type="project" value="TreeGrafter"/>
</dbReference>
<dbReference type="AlphaFoldDB" id="A0A2P7YWR9"/>
<dbReference type="Proteomes" id="UP000241107">
    <property type="component" value="Unassembled WGS sequence"/>
</dbReference>
<dbReference type="GeneID" id="36563418"/>
<sequence>MSALKNLAALKRNIHKRLRQALEELQENLGHEWGQRAPARIPVVVPRSKGFRRMNVIGQFQQNRGYLTFFGTNHQFGWCLFDKWTMGRGFRAHAFKGQFRFFSGFCPFSGRRVGTGLVSQNFAQRSYSLKASRLYKIPSLTQLAQKDFCQAFEEEEDQRWSKGIQSAVAELFKRKEPAVHKSEYLIVDIARAVPAVLKTSIQCSPHYHDLVKRLGSWATEETEPAVSGVYVDFRYAPRLSVPDKTVLTTDVVDEMMDNLARFREKLGEVQRDLARLSELGELPVEVVQDEGVIRVFFPNCDRERLETLLVEKNVVGGVIHEGASAGSSSESDAGLEFSYGESVASETTSWFLSASDMPLPLLSLGSTASSQDILSLQLLQRIVRLEPVPPLSLVHIVEEHEWAM</sequence>
<dbReference type="EMBL" id="PYFQ01000001">
    <property type="protein sequence ID" value="PSK40389.1"/>
    <property type="molecule type" value="Genomic_DNA"/>
</dbReference>
<comment type="caution">
    <text evidence="2">The sequence shown here is derived from an EMBL/GenBank/DDBJ whole genome shotgun (WGS) entry which is preliminary data.</text>
</comment>
<name>A0A2P7YWR9_9ASCO</name>
<keyword evidence="1" id="KW-0175">Coiled coil</keyword>
<feature type="coiled-coil region" evidence="1">
    <location>
        <begin position="252"/>
        <end position="279"/>
    </location>
</feature>
<dbReference type="InterPro" id="IPR038816">
    <property type="entry name" value="Stationary_phase_5"/>
</dbReference>
<dbReference type="VEuPathDB" id="FungiDB:C7M61_000024"/>
<dbReference type="PANTHER" id="PTHR42342">
    <property type="entry name" value="STATIONARY PHASE PROTEIN 5"/>
    <property type="match status" value="1"/>
</dbReference>
<dbReference type="STRING" id="418784.A0A2P7YWR9"/>
<dbReference type="OrthoDB" id="416253at2759"/>
<organism evidence="2 3">
    <name type="scientific">Candidozyma pseudohaemuli</name>
    <dbReference type="NCBI Taxonomy" id="418784"/>
    <lineage>
        <taxon>Eukaryota</taxon>
        <taxon>Fungi</taxon>
        <taxon>Dikarya</taxon>
        <taxon>Ascomycota</taxon>
        <taxon>Saccharomycotina</taxon>
        <taxon>Pichiomycetes</taxon>
        <taxon>Metschnikowiaceae</taxon>
        <taxon>Candidozyma</taxon>
    </lineage>
</organism>
<protein>
    <submittedName>
        <fullName evidence="2">Uncharacterized protein</fullName>
    </submittedName>
</protein>
<keyword evidence="3" id="KW-1185">Reference proteome</keyword>
<evidence type="ECO:0000313" key="2">
    <source>
        <dbReference type="EMBL" id="PSK40389.1"/>
    </source>
</evidence>
<dbReference type="RefSeq" id="XP_024715088.1">
    <property type="nucleotide sequence ID" value="XM_024855489.1"/>
</dbReference>
<proteinExistence type="predicted"/>
<dbReference type="GO" id="GO:0070628">
    <property type="term" value="F:proteasome binding"/>
    <property type="evidence" value="ECO:0007669"/>
    <property type="project" value="InterPro"/>
</dbReference>
<accession>A0A2P7YWR9</accession>
<dbReference type="PANTHER" id="PTHR42342:SF1">
    <property type="entry name" value="STATIONARY PHASE PROTEIN 5"/>
    <property type="match status" value="1"/>
</dbReference>
<gene>
    <name evidence="2" type="ORF">C7M61_000024</name>
</gene>
<reference evidence="2 3" key="1">
    <citation type="submission" date="2018-03" db="EMBL/GenBank/DDBJ databases">
        <title>Candida pseudohaemulonii genome assembly and annotation.</title>
        <authorList>
            <person name="Munoz J.F."/>
            <person name="Gade L.G."/>
            <person name="Chow N.A."/>
            <person name="Litvintseva A.P."/>
            <person name="Loparev V.N."/>
            <person name="Cuomo C.A."/>
        </authorList>
    </citation>
    <scope>NUCLEOTIDE SEQUENCE [LARGE SCALE GENOMIC DNA]</scope>
    <source>
        <strain evidence="2 3">B12108</strain>
    </source>
</reference>
<evidence type="ECO:0000256" key="1">
    <source>
        <dbReference type="SAM" id="Coils"/>
    </source>
</evidence>
<evidence type="ECO:0000313" key="3">
    <source>
        <dbReference type="Proteomes" id="UP000241107"/>
    </source>
</evidence>